<comment type="similarity">
    <text evidence="1">Belongs to the class-IV pyridoxal-phosphate-dependent aminotransferase family.</text>
</comment>
<accession>A0ABY2INR1</accession>
<reference evidence="2 3" key="1">
    <citation type="submission" date="2019-03" db="EMBL/GenBank/DDBJ databases">
        <title>Genomics of glacier-inhabiting Cryobacterium strains.</title>
        <authorList>
            <person name="Liu Q."/>
            <person name="Xin Y.-H."/>
        </authorList>
    </citation>
    <scope>NUCLEOTIDE SEQUENCE [LARGE SCALE GENOMIC DNA]</scope>
    <source>
        <strain evidence="2 3">MDB1-5</strain>
    </source>
</reference>
<dbReference type="InterPro" id="IPR001544">
    <property type="entry name" value="Aminotrans_IV"/>
</dbReference>
<dbReference type="CDD" id="cd00449">
    <property type="entry name" value="PLPDE_IV"/>
    <property type="match status" value="1"/>
</dbReference>
<evidence type="ECO:0000313" key="3">
    <source>
        <dbReference type="Proteomes" id="UP000297604"/>
    </source>
</evidence>
<organism evidence="2 3">
    <name type="scientific">Cryobacterium glucosi</name>
    <dbReference type="NCBI Taxonomy" id="1259175"/>
    <lineage>
        <taxon>Bacteria</taxon>
        <taxon>Bacillati</taxon>
        <taxon>Actinomycetota</taxon>
        <taxon>Actinomycetes</taxon>
        <taxon>Micrococcales</taxon>
        <taxon>Microbacteriaceae</taxon>
        <taxon>Cryobacterium</taxon>
    </lineage>
</organism>
<dbReference type="Gene3D" id="3.30.470.10">
    <property type="match status" value="1"/>
</dbReference>
<comment type="caution">
    <text evidence="2">The sequence shown here is derived from an EMBL/GenBank/DDBJ whole genome shotgun (WGS) entry which is preliminary data.</text>
</comment>
<keyword evidence="2" id="KW-0456">Lyase</keyword>
<dbReference type="GO" id="GO:0008696">
    <property type="term" value="F:4-amino-4-deoxychorismate lyase activity"/>
    <property type="evidence" value="ECO:0007669"/>
    <property type="project" value="UniProtKB-EC"/>
</dbReference>
<dbReference type="PANTHER" id="PTHR42743:SF11">
    <property type="entry name" value="AMINODEOXYCHORISMATE LYASE"/>
    <property type="match status" value="1"/>
</dbReference>
<dbReference type="Gene3D" id="3.20.10.10">
    <property type="entry name" value="D-amino Acid Aminotransferase, subunit A, domain 2"/>
    <property type="match status" value="1"/>
</dbReference>
<dbReference type="Pfam" id="PF01063">
    <property type="entry name" value="Aminotran_4"/>
    <property type="match status" value="1"/>
</dbReference>
<evidence type="ECO:0000313" key="2">
    <source>
        <dbReference type="EMBL" id="TFC20427.1"/>
    </source>
</evidence>
<dbReference type="InterPro" id="IPR036038">
    <property type="entry name" value="Aminotransferase-like"/>
</dbReference>
<dbReference type="Proteomes" id="UP000297604">
    <property type="component" value="Unassembled WGS sequence"/>
</dbReference>
<proteinExistence type="inferred from homology"/>
<protein>
    <submittedName>
        <fullName evidence="2">Aminodeoxychorismate lyase</fullName>
        <ecNumber evidence="2">4.1.3.38</ecNumber>
    </submittedName>
</protein>
<dbReference type="EC" id="4.1.3.38" evidence="2"/>
<dbReference type="InterPro" id="IPR050571">
    <property type="entry name" value="Class-IV_PLP-Dep_Aminotrnsfr"/>
</dbReference>
<dbReference type="SUPFAM" id="SSF56752">
    <property type="entry name" value="D-aminoacid aminotransferase-like PLP-dependent enzymes"/>
    <property type="match status" value="1"/>
</dbReference>
<dbReference type="EMBL" id="SOFS01000019">
    <property type="protein sequence ID" value="TFC20427.1"/>
    <property type="molecule type" value="Genomic_DNA"/>
</dbReference>
<dbReference type="RefSeq" id="WP_134561602.1">
    <property type="nucleotide sequence ID" value="NZ_SOFS01000019.1"/>
</dbReference>
<keyword evidence="3" id="KW-1185">Reference proteome</keyword>
<dbReference type="InterPro" id="IPR043132">
    <property type="entry name" value="BCAT-like_C"/>
</dbReference>
<name>A0ABY2INR1_9MICO</name>
<dbReference type="InterPro" id="IPR043131">
    <property type="entry name" value="BCAT-like_N"/>
</dbReference>
<sequence length="295" mass="32010">MTLPFTLLIDPVPADSAQADFAGTFHEMDSAAPALRVGELSTQRGDGIFETLSVVDGHPQEVEAHITRLRHSAEICDLPVPNPAQWREAIAYAVARVPHEGDLALKFVLSRGVQSGPAPTAWLHATRAPDHSAARENGVRVITLDRGYPRGVAEVAPWLLMGAKTLSYAINMAALREARRRGADDTIFLTHDGYVMEGPTSSVVIRSNGVYVTPAPSGAILHGTTQQSLFEHLREQGEPVEYRDITVAELRAADAVWLLSSIRLVVAVTELDGLPLATDLPRTRVFNAYLLGRTD</sequence>
<gene>
    <name evidence="2" type="ORF">E3O46_09405</name>
</gene>
<dbReference type="NCBIfam" id="NF005886">
    <property type="entry name" value="PRK07849.1-1"/>
    <property type="match status" value="1"/>
</dbReference>
<evidence type="ECO:0000256" key="1">
    <source>
        <dbReference type="ARBA" id="ARBA00009320"/>
    </source>
</evidence>
<dbReference type="PANTHER" id="PTHR42743">
    <property type="entry name" value="AMINO-ACID AMINOTRANSFERASE"/>
    <property type="match status" value="1"/>
</dbReference>